<dbReference type="AlphaFoldDB" id="L0E233"/>
<keyword evidence="3" id="KW-1185">Reference proteome</keyword>
<feature type="domain" description="DJ-1/PfpI" evidence="1">
    <location>
        <begin position="9"/>
        <end position="169"/>
    </location>
</feature>
<dbReference type="PANTHER" id="PTHR48094">
    <property type="entry name" value="PROTEIN/NUCLEIC ACID DEGLYCASE DJ-1-RELATED"/>
    <property type="match status" value="1"/>
</dbReference>
<organism evidence="2 3">
    <name type="scientific">Thioalkalivibrio nitratireducens (strain DSM 14787 / UNIQEM 213 / ALEN2)</name>
    <dbReference type="NCBI Taxonomy" id="1255043"/>
    <lineage>
        <taxon>Bacteria</taxon>
        <taxon>Pseudomonadati</taxon>
        <taxon>Pseudomonadota</taxon>
        <taxon>Gammaproteobacteria</taxon>
        <taxon>Chromatiales</taxon>
        <taxon>Ectothiorhodospiraceae</taxon>
        <taxon>Thioalkalivibrio</taxon>
    </lineage>
</organism>
<dbReference type="EMBL" id="CP003989">
    <property type="protein sequence ID" value="AGA35353.1"/>
    <property type="molecule type" value="Genomic_DNA"/>
</dbReference>
<dbReference type="InterPro" id="IPR029062">
    <property type="entry name" value="Class_I_gatase-like"/>
</dbReference>
<dbReference type="PANTHER" id="PTHR48094:SF12">
    <property type="entry name" value="PARKINSON DISEASE PROTEIN 7 HOMOLOG"/>
    <property type="match status" value="1"/>
</dbReference>
<dbReference type="InterPro" id="IPR050325">
    <property type="entry name" value="Prot/Nucl_acid_deglycase"/>
</dbReference>
<dbReference type="Gene3D" id="3.40.50.880">
    <property type="match status" value="1"/>
</dbReference>
<dbReference type="InterPro" id="IPR006287">
    <property type="entry name" value="DJ-1"/>
</dbReference>
<dbReference type="Pfam" id="PF01965">
    <property type="entry name" value="DJ-1_PfpI"/>
    <property type="match status" value="1"/>
</dbReference>
<gene>
    <name evidence="2" type="primary">yajL [H]</name>
    <name evidence="2" type="ordered locus">TVNIR_3725</name>
</gene>
<reference evidence="2" key="1">
    <citation type="submission" date="2015-12" db="EMBL/GenBank/DDBJ databases">
        <authorList>
            <person name="Tikhonova T.V."/>
            <person name="Pavlov A.R."/>
            <person name="Beletsky A.V."/>
            <person name="Mardanov A.V."/>
            <person name="Sorokin D.Y."/>
            <person name="Ravin N.V."/>
            <person name="Popov V.O."/>
        </authorList>
    </citation>
    <scope>NUCLEOTIDE SEQUENCE</scope>
    <source>
        <strain evidence="2">DSM 14787</strain>
    </source>
</reference>
<dbReference type="CDD" id="cd03135">
    <property type="entry name" value="GATase1_DJ-1"/>
    <property type="match status" value="1"/>
</dbReference>
<evidence type="ECO:0000313" key="3">
    <source>
        <dbReference type="Proteomes" id="UP000010809"/>
    </source>
</evidence>
<evidence type="ECO:0000313" key="2">
    <source>
        <dbReference type="EMBL" id="AGA35353.1"/>
    </source>
</evidence>
<dbReference type="InterPro" id="IPR002818">
    <property type="entry name" value="DJ-1/PfpI"/>
</dbReference>
<dbReference type="NCBIfam" id="TIGR01383">
    <property type="entry name" value="not_thiJ"/>
    <property type="match status" value="1"/>
</dbReference>
<dbReference type="PATRIC" id="fig|1255043.3.peg.3759"/>
<dbReference type="HOGENOM" id="CLU_000445_44_2_6"/>
<dbReference type="GO" id="GO:0006979">
    <property type="term" value="P:response to oxidative stress"/>
    <property type="evidence" value="ECO:0007669"/>
    <property type="project" value="TreeGrafter"/>
</dbReference>
<dbReference type="RefSeq" id="WP_015260445.1">
    <property type="nucleotide sequence ID" value="NC_019902.2"/>
</dbReference>
<accession>L0E233</accession>
<dbReference type="KEGG" id="tni:TVNIR_3725"/>
<dbReference type="eggNOG" id="COG0693">
    <property type="taxonomic scope" value="Bacteria"/>
</dbReference>
<dbReference type="Proteomes" id="UP000010809">
    <property type="component" value="Chromosome"/>
</dbReference>
<sequence length="185" mass="18952">MSRAPDAIRVLVPLAPGAEELEAVTLIDLFRRAGFTVVVAGLEPGPVTCSRGTVIVPDRPLEDLAGQSFDLVVLPGGLPGADHLRDDPRVQALLRGQADAGRVVAAICAAPKALASAGLLAGRRAAAYPGALEESGLQPTGAAVEIDGGVVTGRGPGVAMDFALTLIEQLGGKALRERVEEPLLR</sequence>
<proteinExistence type="predicted"/>
<protein>
    <submittedName>
        <fullName evidence="2">DJ-1/YajL/PfpI superfamily, includes chaperone protein YajL (Former ThiJ), parkinsonism-associated protein DJ-1, peptidases PfpI, Hsp31</fullName>
    </submittedName>
</protein>
<dbReference type="STRING" id="1255043.TVNIR_3725"/>
<name>L0E233_THIND</name>
<dbReference type="GO" id="GO:1903189">
    <property type="term" value="P:glyoxal metabolic process"/>
    <property type="evidence" value="ECO:0007669"/>
    <property type="project" value="TreeGrafter"/>
</dbReference>
<evidence type="ECO:0000259" key="1">
    <source>
        <dbReference type="Pfam" id="PF01965"/>
    </source>
</evidence>
<dbReference type="SUPFAM" id="SSF52317">
    <property type="entry name" value="Class I glutamine amidotransferase-like"/>
    <property type="match status" value="1"/>
</dbReference>
<dbReference type="GO" id="GO:0005737">
    <property type="term" value="C:cytoplasm"/>
    <property type="evidence" value="ECO:0007669"/>
    <property type="project" value="TreeGrafter"/>
</dbReference>